<dbReference type="GO" id="GO:0006900">
    <property type="term" value="P:vesicle budding from membrane"/>
    <property type="evidence" value="ECO:0007669"/>
    <property type="project" value="TreeGrafter"/>
</dbReference>
<dbReference type="InterPro" id="IPR005024">
    <property type="entry name" value="Snf7_fam"/>
</dbReference>
<evidence type="ECO:0000256" key="3">
    <source>
        <dbReference type="SAM" id="Coils"/>
    </source>
</evidence>
<dbReference type="GO" id="GO:0032511">
    <property type="term" value="P:late endosome to vacuole transport via multivesicular body sorting pathway"/>
    <property type="evidence" value="ECO:0007669"/>
    <property type="project" value="TreeGrafter"/>
</dbReference>
<evidence type="ECO:0000256" key="2">
    <source>
        <dbReference type="ARBA" id="ARBA00023054"/>
    </source>
</evidence>
<evidence type="ECO:0000313" key="5">
    <source>
        <dbReference type="EMBL" id="ODQ64552.1"/>
    </source>
</evidence>
<evidence type="ECO:0000256" key="4">
    <source>
        <dbReference type="SAM" id="MobiDB-lite"/>
    </source>
</evidence>
<dbReference type="STRING" id="857566.A0A1E3PHX8"/>
<sequence length="217" mass="24598">MNRLFGGKGQQPPKPTLNDAVTNIDTRIGNLDVKLAKLNAELTTYQQKMSHMRDGPGKNALKQKALKLLKQRRLIEGQKDGLQNQSWNMEQAQMSTENMRNVMITVDAMKQTNKELKKQYGKINIDKIEQLQDEMADLMDVSQELQDTMSRNYAVPDDISESELDAELEALGEEMEYDALQGENESGLPSYLQEESQMPSFIDEPLETEVEDKVAAN</sequence>
<organism evidence="5 6">
    <name type="scientific">Nadsonia fulvescens var. elongata DSM 6958</name>
    <dbReference type="NCBI Taxonomy" id="857566"/>
    <lineage>
        <taxon>Eukaryota</taxon>
        <taxon>Fungi</taxon>
        <taxon>Dikarya</taxon>
        <taxon>Ascomycota</taxon>
        <taxon>Saccharomycotina</taxon>
        <taxon>Dipodascomycetes</taxon>
        <taxon>Dipodascales</taxon>
        <taxon>Dipodascales incertae sedis</taxon>
        <taxon>Nadsonia</taxon>
    </lineage>
</organism>
<dbReference type="Proteomes" id="UP000095009">
    <property type="component" value="Unassembled WGS sequence"/>
</dbReference>
<dbReference type="GO" id="GO:0005771">
    <property type="term" value="C:multivesicular body"/>
    <property type="evidence" value="ECO:0007669"/>
    <property type="project" value="TreeGrafter"/>
</dbReference>
<feature type="region of interest" description="Disordered" evidence="4">
    <location>
        <begin position="179"/>
        <end position="217"/>
    </location>
</feature>
<dbReference type="AlphaFoldDB" id="A0A1E3PHX8"/>
<dbReference type="PANTHER" id="PTHR22761:SF12">
    <property type="entry name" value="CHARGED MULTIVESICULAR BODY PROTEIN 5"/>
    <property type="match status" value="1"/>
</dbReference>
<evidence type="ECO:0000313" key="6">
    <source>
        <dbReference type="Proteomes" id="UP000095009"/>
    </source>
</evidence>
<dbReference type="PANTHER" id="PTHR22761">
    <property type="entry name" value="CHARGED MULTIVESICULAR BODY PROTEIN"/>
    <property type="match status" value="1"/>
</dbReference>
<name>A0A1E3PHX8_9ASCO</name>
<dbReference type="OrthoDB" id="3973241at2759"/>
<protein>
    <recommendedName>
        <fullName evidence="7">Charged multivesicular body protein 5</fullName>
    </recommendedName>
</protein>
<evidence type="ECO:0000256" key="1">
    <source>
        <dbReference type="ARBA" id="ARBA00006190"/>
    </source>
</evidence>
<dbReference type="Gene3D" id="6.10.250.1710">
    <property type="match status" value="1"/>
</dbReference>
<reference evidence="5 6" key="1">
    <citation type="journal article" date="2016" name="Proc. Natl. Acad. Sci. U.S.A.">
        <title>Comparative genomics of biotechnologically important yeasts.</title>
        <authorList>
            <person name="Riley R."/>
            <person name="Haridas S."/>
            <person name="Wolfe K.H."/>
            <person name="Lopes M.R."/>
            <person name="Hittinger C.T."/>
            <person name="Goeker M."/>
            <person name="Salamov A.A."/>
            <person name="Wisecaver J.H."/>
            <person name="Long T.M."/>
            <person name="Calvey C.H."/>
            <person name="Aerts A.L."/>
            <person name="Barry K.W."/>
            <person name="Choi C."/>
            <person name="Clum A."/>
            <person name="Coughlan A.Y."/>
            <person name="Deshpande S."/>
            <person name="Douglass A.P."/>
            <person name="Hanson S.J."/>
            <person name="Klenk H.-P."/>
            <person name="LaButti K.M."/>
            <person name="Lapidus A."/>
            <person name="Lindquist E.A."/>
            <person name="Lipzen A.M."/>
            <person name="Meier-Kolthoff J.P."/>
            <person name="Ohm R.A."/>
            <person name="Otillar R.P."/>
            <person name="Pangilinan J.L."/>
            <person name="Peng Y."/>
            <person name="Rokas A."/>
            <person name="Rosa C.A."/>
            <person name="Scheuner C."/>
            <person name="Sibirny A.A."/>
            <person name="Slot J.C."/>
            <person name="Stielow J.B."/>
            <person name="Sun H."/>
            <person name="Kurtzman C.P."/>
            <person name="Blackwell M."/>
            <person name="Grigoriev I.V."/>
            <person name="Jeffries T.W."/>
        </authorList>
    </citation>
    <scope>NUCLEOTIDE SEQUENCE [LARGE SCALE GENOMIC DNA]</scope>
    <source>
        <strain evidence="5 6">DSM 6958</strain>
    </source>
</reference>
<accession>A0A1E3PHX8</accession>
<proteinExistence type="inferred from homology"/>
<dbReference type="Pfam" id="PF03357">
    <property type="entry name" value="Snf7"/>
    <property type="match status" value="1"/>
</dbReference>
<evidence type="ECO:0008006" key="7">
    <source>
        <dbReference type="Google" id="ProtNLM"/>
    </source>
</evidence>
<dbReference type="EMBL" id="KV454411">
    <property type="protein sequence ID" value="ODQ64552.1"/>
    <property type="molecule type" value="Genomic_DNA"/>
</dbReference>
<gene>
    <name evidence="5" type="ORF">NADFUDRAFT_52189</name>
</gene>
<keyword evidence="2 3" id="KW-0175">Coiled coil</keyword>
<feature type="coiled-coil region" evidence="3">
    <location>
        <begin position="99"/>
        <end position="148"/>
    </location>
</feature>
<comment type="similarity">
    <text evidence="1">Belongs to the SNF7 family.</text>
</comment>
<keyword evidence="6" id="KW-1185">Reference proteome</keyword>